<comment type="caution">
    <text evidence="1">The sequence shown here is derived from an EMBL/GenBank/DDBJ whole genome shotgun (WGS) entry which is preliminary data.</text>
</comment>
<protein>
    <submittedName>
        <fullName evidence="1">Uncharacterized protein</fullName>
    </submittedName>
</protein>
<gene>
    <name evidence="1" type="ORF">RchiOBHm_Chr7g0211931</name>
</gene>
<keyword evidence="2" id="KW-1185">Reference proteome</keyword>
<reference evidence="1 2" key="1">
    <citation type="journal article" date="2018" name="Nat. Genet.">
        <title>The Rosa genome provides new insights in the design of modern roses.</title>
        <authorList>
            <person name="Bendahmane M."/>
        </authorList>
    </citation>
    <scope>NUCLEOTIDE SEQUENCE [LARGE SCALE GENOMIC DNA]</scope>
    <source>
        <strain evidence="2">cv. Old Blush</strain>
    </source>
</reference>
<evidence type="ECO:0000313" key="2">
    <source>
        <dbReference type="Proteomes" id="UP000238479"/>
    </source>
</evidence>
<evidence type="ECO:0000313" key="1">
    <source>
        <dbReference type="EMBL" id="PRQ18960.1"/>
    </source>
</evidence>
<dbReference type="AlphaFoldDB" id="A0A2P6PAK5"/>
<accession>A0A2P6PAK5</accession>
<dbReference type="Gramene" id="PRQ18960">
    <property type="protein sequence ID" value="PRQ18960"/>
    <property type="gene ID" value="RchiOBHm_Chr7g0211931"/>
</dbReference>
<sequence length="102" mass="10529">MIALASTTATAMPLEDLQLSTNTLPAAIEESEEFWGFGSGCFFTMLLQQETAFGFGSGIGAGVTVASRRSFGALGPVASSQCCSNRRQLGRRSGSGRGLGMG</sequence>
<organism evidence="1 2">
    <name type="scientific">Rosa chinensis</name>
    <name type="common">China rose</name>
    <dbReference type="NCBI Taxonomy" id="74649"/>
    <lineage>
        <taxon>Eukaryota</taxon>
        <taxon>Viridiplantae</taxon>
        <taxon>Streptophyta</taxon>
        <taxon>Embryophyta</taxon>
        <taxon>Tracheophyta</taxon>
        <taxon>Spermatophyta</taxon>
        <taxon>Magnoliopsida</taxon>
        <taxon>eudicotyledons</taxon>
        <taxon>Gunneridae</taxon>
        <taxon>Pentapetalae</taxon>
        <taxon>rosids</taxon>
        <taxon>fabids</taxon>
        <taxon>Rosales</taxon>
        <taxon>Rosaceae</taxon>
        <taxon>Rosoideae</taxon>
        <taxon>Rosoideae incertae sedis</taxon>
        <taxon>Rosa</taxon>
    </lineage>
</organism>
<dbReference type="Proteomes" id="UP000238479">
    <property type="component" value="Chromosome 7"/>
</dbReference>
<proteinExistence type="predicted"/>
<dbReference type="EMBL" id="PDCK01000045">
    <property type="protein sequence ID" value="PRQ18960.1"/>
    <property type="molecule type" value="Genomic_DNA"/>
</dbReference>
<name>A0A2P6PAK5_ROSCH</name>